<feature type="domain" description="Gasdermin pore forming" evidence="4">
    <location>
        <begin position="5"/>
        <end position="46"/>
    </location>
</feature>
<dbReference type="GO" id="GO:0012505">
    <property type="term" value="C:endomembrane system"/>
    <property type="evidence" value="ECO:0007669"/>
    <property type="project" value="UniProtKB-SubCell"/>
</dbReference>
<evidence type="ECO:0000259" key="4">
    <source>
        <dbReference type="Pfam" id="PF04598"/>
    </source>
</evidence>
<dbReference type="GO" id="GO:0042742">
    <property type="term" value="P:defense response to bacterium"/>
    <property type="evidence" value="ECO:0007669"/>
    <property type="project" value="TreeGrafter"/>
</dbReference>
<dbReference type="AlphaFoldDB" id="A0A8C9LN59"/>
<dbReference type="InterPro" id="IPR007677">
    <property type="entry name" value="Gasdermin"/>
</dbReference>
<proteinExistence type="inferred from homology"/>
<evidence type="ECO:0000313" key="6">
    <source>
        <dbReference type="Proteomes" id="UP000694416"/>
    </source>
</evidence>
<dbReference type="GO" id="GO:0070273">
    <property type="term" value="F:phosphatidylinositol-4-phosphate binding"/>
    <property type="evidence" value="ECO:0007669"/>
    <property type="project" value="TreeGrafter"/>
</dbReference>
<sequence length="167" mass="18646">MFSVFEEITRIVVKEMDAGGDMIAVRSLVDADRFHCFHLVGEKRTFFGYGGKRLDELDSGLQGQKAEFQILDNVDSKGKLIVELPKKITISGSFQGSHDQKIEISENQISQQYLDTLENREGWCFILFSKVFGFGGFQKHEGVVGEHGKCPPGTDGGQEERCAKLPL</sequence>
<dbReference type="GO" id="GO:0070269">
    <property type="term" value="P:pyroptotic inflammatory response"/>
    <property type="evidence" value="ECO:0007669"/>
    <property type="project" value="TreeGrafter"/>
</dbReference>
<evidence type="ECO:0000256" key="3">
    <source>
        <dbReference type="ARBA" id="ARBA00023136"/>
    </source>
</evidence>
<accession>A0A8C9LN59</accession>
<protein>
    <recommendedName>
        <fullName evidence="4">Gasdermin pore forming domain-containing protein</fullName>
    </recommendedName>
</protein>
<dbReference type="PANTHER" id="PTHR16399:SF20">
    <property type="entry name" value="GASDERMIN-B"/>
    <property type="match status" value="1"/>
</dbReference>
<keyword evidence="3" id="KW-0472">Membrane</keyword>
<comment type="similarity">
    <text evidence="2">Belongs to the gasdermin family.</text>
</comment>
<reference evidence="5" key="1">
    <citation type="submission" date="2025-08" db="UniProtKB">
        <authorList>
            <consortium name="Ensembl"/>
        </authorList>
    </citation>
    <scope>IDENTIFICATION</scope>
</reference>
<dbReference type="Ensembl" id="ENSPTET00000021492.1">
    <property type="protein sequence ID" value="ENSPTEP00000014331.1"/>
    <property type="gene ID" value="ENSPTEG00000015987.1"/>
</dbReference>
<name>A0A8C9LN59_9PRIM</name>
<reference evidence="5" key="2">
    <citation type="submission" date="2025-09" db="UniProtKB">
        <authorList>
            <consortium name="Ensembl"/>
        </authorList>
    </citation>
    <scope>IDENTIFICATION</scope>
</reference>
<evidence type="ECO:0000313" key="5">
    <source>
        <dbReference type="Ensembl" id="ENSPTEP00000014331.1"/>
    </source>
</evidence>
<dbReference type="Proteomes" id="UP000694416">
    <property type="component" value="Unplaced"/>
</dbReference>
<dbReference type="PANTHER" id="PTHR16399">
    <property type="entry name" value="GASDERMIN"/>
    <property type="match status" value="1"/>
</dbReference>
<comment type="subcellular location">
    <subcellularLocation>
        <location evidence="1">Endomembrane system</location>
    </subcellularLocation>
</comment>
<organism evidence="5 6">
    <name type="scientific">Piliocolobus tephrosceles</name>
    <name type="common">Ugandan red Colobus</name>
    <dbReference type="NCBI Taxonomy" id="591936"/>
    <lineage>
        <taxon>Eukaryota</taxon>
        <taxon>Metazoa</taxon>
        <taxon>Chordata</taxon>
        <taxon>Craniata</taxon>
        <taxon>Vertebrata</taxon>
        <taxon>Euteleostomi</taxon>
        <taxon>Mammalia</taxon>
        <taxon>Eutheria</taxon>
        <taxon>Euarchontoglires</taxon>
        <taxon>Primates</taxon>
        <taxon>Haplorrhini</taxon>
        <taxon>Catarrhini</taxon>
        <taxon>Cercopithecidae</taxon>
        <taxon>Colobinae</taxon>
        <taxon>Piliocolobus</taxon>
    </lineage>
</organism>
<evidence type="ECO:0000256" key="1">
    <source>
        <dbReference type="ARBA" id="ARBA00004308"/>
    </source>
</evidence>
<dbReference type="Pfam" id="PF04598">
    <property type="entry name" value="Gasdermin"/>
    <property type="match status" value="1"/>
</dbReference>
<keyword evidence="6" id="KW-1185">Reference proteome</keyword>
<dbReference type="GO" id="GO:0005546">
    <property type="term" value="F:phosphatidylinositol-4,5-bisphosphate binding"/>
    <property type="evidence" value="ECO:0007669"/>
    <property type="project" value="TreeGrafter"/>
</dbReference>
<evidence type="ECO:0000256" key="2">
    <source>
        <dbReference type="ARBA" id="ARBA00009279"/>
    </source>
</evidence>
<dbReference type="GO" id="GO:0001786">
    <property type="term" value="F:phosphatidylserine binding"/>
    <property type="evidence" value="ECO:0007669"/>
    <property type="project" value="TreeGrafter"/>
</dbReference>
<dbReference type="InterPro" id="IPR040460">
    <property type="entry name" value="Gasdermin_pore"/>
</dbReference>